<dbReference type="InterPro" id="IPR036388">
    <property type="entry name" value="WH-like_DNA-bd_sf"/>
</dbReference>
<name>A0A099SZG9_METMT</name>
<dbReference type="InterPro" id="IPR036390">
    <property type="entry name" value="WH_DNA-bd_sf"/>
</dbReference>
<dbReference type="SUPFAM" id="SSF46785">
    <property type="entry name" value="Winged helix' DNA-binding domain"/>
    <property type="match status" value="1"/>
</dbReference>
<dbReference type="OrthoDB" id="140281at2157"/>
<accession>A0A099SZG9</accession>
<evidence type="ECO:0000313" key="1">
    <source>
        <dbReference type="EMBL" id="KGK98287.1"/>
    </source>
</evidence>
<dbReference type="AlphaFoldDB" id="A0A099SZG9"/>
<gene>
    <name evidence="1" type="ORF">LI82_11260</name>
</gene>
<reference evidence="1 2" key="1">
    <citation type="submission" date="2014-09" db="EMBL/GenBank/DDBJ databases">
        <title>Draft genome sequence of an obligately methylotrophic methanogen, Methanococcoides methylutens, isolated from marine sediment.</title>
        <authorList>
            <person name="Guan Y."/>
            <person name="Ngugi D.K."/>
            <person name="Blom J."/>
            <person name="Ali S."/>
            <person name="Ferry J.G."/>
            <person name="Stingl U."/>
        </authorList>
    </citation>
    <scope>NUCLEOTIDE SEQUENCE [LARGE SCALE GENOMIC DNA]</scope>
    <source>
        <strain evidence="1 2">DSM 2657</strain>
    </source>
</reference>
<keyword evidence="2" id="KW-1185">Reference proteome</keyword>
<dbReference type="Proteomes" id="UP000029859">
    <property type="component" value="Unassembled WGS sequence"/>
</dbReference>
<protein>
    <submittedName>
        <fullName evidence="1">Transcriptional regulator</fullName>
    </submittedName>
</protein>
<dbReference type="EMBL" id="JRHO01000014">
    <property type="protein sequence ID" value="KGK98287.1"/>
    <property type="molecule type" value="Genomic_DNA"/>
</dbReference>
<dbReference type="Gene3D" id="1.10.10.10">
    <property type="entry name" value="Winged helix-like DNA-binding domain superfamily/Winged helix DNA-binding domain"/>
    <property type="match status" value="1"/>
</dbReference>
<dbReference type="RefSeq" id="WP_048195656.1">
    <property type="nucleotide sequence ID" value="NZ_CAAGSM010000001.1"/>
</dbReference>
<evidence type="ECO:0000313" key="2">
    <source>
        <dbReference type="Proteomes" id="UP000029859"/>
    </source>
</evidence>
<dbReference type="GeneID" id="69201061"/>
<organism evidence="1 2">
    <name type="scientific">Methanococcoides methylutens</name>
    <dbReference type="NCBI Taxonomy" id="2226"/>
    <lineage>
        <taxon>Archaea</taxon>
        <taxon>Methanobacteriati</taxon>
        <taxon>Methanobacteriota</taxon>
        <taxon>Stenosarchaea group</taxon>
        <taxon>Methanomicrobia</taxon>
        <taxon>Methanosarcinales</taxon>
        <taxon>Methanosarcinaceae</taxon>
        <taxon>Methanococcoides</taxon>
    </lineage>
</organism>
<proteinExistence type="predicted"/>
<sequence length="79" mass="8579">MDELMGFVTGNKNRQKLLALLGSKGEMDAARIAKNMHVVKPSVDRILAELVVKELLSEEGGVYGLTELGTSVERSIHAI</sequence>
<comment type="caution">
    <text evidence="1">The sequence shown here is derived from an EMBL/GenBank/DDBJ whole genome shotgun (WGS) entry which is preliminary data.</text>
</comment>